<organism evidence="1 2">
    <name type="scientific">Pistacia integerrima</name>
    <dbReference type="NCBI Taxonomy" id="434235"/>
    <lineage>
        <taxon>Eukaryota</taxon>
        <taxon>Viridiplantae</taxon>
        <taxon>Streptophyta</taxon>
        <taxon>Embryophyta</taxon>
        <taxon>Tracheophyta</taxon>
        <taxon>Spermatophyta</taxon>
        <taxon>Magnoliopsida</taxon>
        <taxon>eudicotyledons</taxon>
        <taxon>Gunneridae</taxon>
        <taxon>Pentapetalae</taxon>
        <taxon>rosids</taxon>
        <taxon>malvids</taxon>
        <taxon>Sapindales</taxon>
        <taxon>Anacardiaceae</taxon>
        <taxon>Pistacia</taxon>
    </lineage>
</organism>
<proteinExistence type="predicted"/>
<name>A0ACC0Y071_9ROSI</name>
<keyword evidence="2" id="KW-1185">Reference proteome</keyword>
<accession>A0ACC0Y071</accession>
<dbReference type="EMBL" id="CM047744">
    <property type="protein sequence ID" value="KAJ0027510.1"/>
    <property type="molecule type" value="Genomic_DNA"/>
</dbReference>
<protein>
    <submittedName>
        <fullName evidence="1">Uncharacterized protein</fullName>
    </submittedName>
</protein>
<sequence length="269" mass="29765">MSAGVCGKRVGFEEIFGSSSPTSAKRSRCSSYGSPIRSGSEDPVSALLQMFPDLDPERDGIMPLCRDHDNKIEDAIVSLRALSFGDFSERTKSQGLDSTTIGNCAAVPGESGATSSQMSEENVGNINTGFVGENIMDGSKWVDLFVHEMMNATDPDDASGRAARILEAFERSITANSKTSKEHEHASLKEHLQSLLNDNQILKRAVAIQHERHLEQEEKDKEVQHLKLVISQYQEQVRNLEMTNYALKVHLRRAQESSSIPGQYHPDIF</sequence>
<dbReference type="Proteomes" id="UP001163603">
    <property type="component" value="Chromosome 9"/>
</dbReference>
<gene>
    <name evidence="1" type="ORF">Pint_35470</name>
</gene>
<evidence type="ECO:0000313" key="1">
    <source>
        <dbReference type="EMBL" id="KAJ0027510.1"/>
    </source>
</evidence>
<comment type="caution">
    <text evidence="1">The sequence shown here is derived from an EMBL/GenBank/DDBJ whole genome shotgun (WGS) entry which is preliminary data.</text>
</comment>
<reference evidence="2" key="1">
    <citation type="journal article" date="2023" name="G3 (Bethesda)">
        <title>Genome assembly and association tests identify interacting loci associated with vigor, precocity, and sex in interspecific pistachio rootstocks.</title>
        <authorList>
            <person name="Palmer W."/>
            <person name="Jacygrad E."/>
            <person name="Sagayaradj S."/>
            <person name="Cavanaugh K."/>
            <person name="Han R."/>
            <person name="Bertier L."/>
            <person name="Beede B."/>
            <person name="Kafkas S."/>
            <person name="Golino D."/>
            <person name="Preece J."/>
            <person name="Michelmore R."/>
        </authorList>
    </citation>
    <scope>NUCLEOTIDE SEQUENCE [LARGE SCALE GENOMIC DNA]</scope>
</reference>
<evidence type="ECO:0000313" key="2">
    <source>
        <dbReference type="Proteomes" id="UP001163603"/>
    </source>
</evidence>